<organism evidence="1">
    <name type="scientific">Fusarium oxysporum (strain Fo5176)</name>
    <name type="common">Fusarium vascular wilt</name>
    <dbReference type="NCBI Taxonomy" id="660025"/>
    <lineage>
        <taxon>Eukaryota</taxon>
        <taxon>Fungi</taxon>
        <taxon>Dikarya</taxon>
        <taxon>Ascomycota</taxon>
        <taxon>Pezizomycotina</taxon>
        <taxon>Sordariomycetes</taxon>
        <taxon>Hypocreomycetidae</taxon>
        <taxon>Hypocreales</taxon>
        <taxon>Nectriaceae</taxon>
        <taxon>Fusarium</taxon>
        <taxon>Fusarium oxysporum species complex</taxon>
    </lineage>
</organism>
<evidence type="ECO:0000313" key="1">
    <source>
        <dbReference type="EMBL" id="EGU76654.1"/>
    </source>
</evidence>
<proteinExistence type="predicted"/>
<dbReference type="AlphaFoldDB" id="F9G2G1"/>
<protein>
    <submittedName>
        <fullName evidence="1">Uncharacterized protein</fullName>
    </submittedName>
</protein>
<dbReference type="EMBL" id="AFQF01003245">
    <property type="protein sequence ID" value="EGU76654.1"/>
    <property type="molecule type" value="Genomic_DNA"/>
</dbReference>
<accession>F9G2G1</accession>
<name>F9G2G1_FUSOF</name>
<gene>
    <name evidence="1" type="ORF">FOXB_12843</name>
</gene>
<reference evidence="1" key="1">
    <citation type="journal article" date="2012" name="Mol. Plant Microbe Interact.">
        <title>A highly conserved effector in Fusarium oxysporum is required for full virulence on Arabidopsis.</title>
        <authorList>
            <person name="Thatcher L.F."/>
            <person name="Gardiner D.M."/>
            <person name="Kazan K."/>
            <person name="Manners J."/>
        </authorList>
    </citation>
    <scope>NUCLEOTIDE SEQUENCE [LARGE SCALE GENOMIC DNA]</scope>
    <source>
        <strain evidence="1">Fo5176</strain>
    </source>
</reference>
<comment type="caution">
    <text evidence="1">The sequence shown here is derived from an EMBL/GenBank/DDBJ whole genome shotgun (WGS) entry which is preliminary data.</text>
</comment>
<sequence length="52" mass="5801">MEGTASTPVEWFLQATYTLVVPKVRQENLTTDYQVPTSVSMGKIGKQIQVDN</sequence>